<feature type="region of interest" description="Disordered" evidence="1">
    <location>
        <begin position="941"/>
        <end position="1003"/>
    </location>
</feature>
<gene>
    <name evidence="2" type="ORF">D7294_11590</name>
</gene>
<dbReference type="Pfam" id="PF13374">
    <property type="entry name" value="TPR_10"/>
    <property type="match status" value="3"/>
</dbReference>
<keyword evidence="3" id="KW-1185">Reference proteome</keyword>
<dbReference type="SUPFAM" id="SSF52540">
    <property type="entry name" value="P-loop containing nucleoside triphosphate hydrolases"/>
    <property type="match status" value="1"/>
</dbReference>
<dbReference type="InterPro" id="IPR053137">
    <property type="entry name" value="NLR-like"/>
</dbReference>
<feature type="compositionally biased region" description="Gly residues" evidence="1">
    <location>
        <begin position="950"/>
        <end position="960"/>
    </location>
</feature>
<proteinExistence type="predicted"/>
<comment type="caution">
    <text evidence="2">The sequence shown here is derived from an EMBL/GenBank/DDBJ whole genome shotgun (WGS) entry which is preliminary data.</text>
</comment>
<name>A0A3A9Z5K5_9ACTN</name>
<dbReference type="InterPro" id="IPR011990">
    <property type="entry name" value="TPR-like_helical_dom_sf"/>
</dbReference>
<organism evidence="2 3">
    <name type="scientific">Streptomyces hoynatensis</name>
    <dbReference type="NCBI Taxonomy" id="1141874"/>
    <lineage>
        <taxon>Bacteria</taxon>
        <taxon>Bacillati</taxon>
        <taxon>Actinomycetota</taxon>
        <taxon>Actinomycetes</taxon>
        <taxon>Kitasatosporales</taxon>
        <taxon>Streptomycetaceae</taxon>
        <taxon>Streptomyces</taxon>
    </lineage>
</organism>
<evidence type="ECO:0000256" key="1">
    <source>
        <dbReference type="SAM" id="MobiDB-lite"/>
    </source>
</evidence>
<dbReference type="Pfam" id="PF13424">
    <property type="entry name" value="TPR_12"/>
    <property type="match status" value="4"/>
</dbReference>
<sequence>MNTAISVEPPDDPALTGRGPLAWRQSAASGERAVAVDANSGIVSTGPGATIYARPAVRLPPAHTVAGPPGPHNHNLPRPPNAQFVGRAEELSRVRELLASGTGVITQTVVGLGGVGKTSLALQYAHRHRADYTTVWWITADQPDAITAGLASLTSRLLPDLASSATIPVLAEWAITWFQTHPGWLVVFDNAEDPRALEPVISQLDTGHHLVTSRRTTGWHRLGTPLRLDMLMPQDATELLLRIAGRGAGEREAAARVAAELGYLPLAVEQAGAYCHHHGIGCAAFLERLRRYPARMFAAAYPGSTDRRTIARTWRVTLSTIAAADPLAADLLRVLAWLAPDRVPRDLLAAVGDDPLAVDDALALLGGYSMITLGSAHLRVHRLVQAVARTPDPADPMRAEAEILAARGRAARLLRGALPRGLSIDVPSWPRWRALLPHIEAYAELMPAEQDTSDVAFLLHAGSLFQLDQGHLAQAAAWGERALAARERVLGADHPATLSTRNHLGNVYRAAGDLGRVIPLYERTLADRERVLGEDHPDTLASRNYLANAYRDAGRVGEALPLYARTLADRERVLGREHIESLISRNNLASGYRDAGDLARAVPLFESTREDAERVLGAAHPRTLLFGNNLGTAYEAAGDLRRALPLYERTLAGRERVLGADHPDTLTTRNNLASALQESGDLPRALALFERTVADARRVLGAEHPRTLLARGNLAEAVFEAGGAGEAERALGMLREVLADSVRTLGADHPDTLLARNNLAGALLETGAAGEAAARFESLVADSGRTLGARHPDTLLARSNLGAAYRVAGRAAEAVASLEETLADCERTLSPGHPHGLAVRHNLGLAHLAAGEPAAALARLAPALAEAERLLGAEHPRVAVHRFGLSLAQAAAGDVRSAIGQAERALAVRRRLLGRDHPRTHALGRTLGRLRRRLVTLPYEPGAGRPVAFGGTGAYPAGGPGAPPGGTTAERPGAQPQDNPGARPGESPGANPGARPDADPGAS</sequence>
<evidence type="ECO:0000313" key="3">
    <source>
        <dbReference type="Proteomes" id="UP000272474"/>
    </source>
</evidence>
<dbReference type="EMBL" id="RBAL01000005">
    <property type="protein sequence ID" value="RKN43124.1"/>
    <property type="molecule type" value="Genomic_DNA"/>
</dbReference>
<dbReference type="Proteomes" id="UP000272474">
    <property type="component" value="Unassembled WGS sequence"/>
</dbReference>
<dbReference type="NCBIfam" id="NF040586">
    <property type="entry name" value="FxSxx_TPR"/>
    <property type="match status" value="1"/>
</dbReference>
<reference evidence="2 3" key="1">
    <citation type="journal article" date="2014" name="Int. J. Syst. Evol. Microbiol.">
        <title>Streptomyces hoynatensis sp. nov., isolated from deep marine sediment.</title>
        <authorList>
            <person name="Veyisoglu A."/>
            <person name="Sahin N."/>
        </authorList>
    </citation>
    <scope>NUCLEOTIDE SEQUENCE [LARGE SCALE GENOMIC DNA]</scope>
    <source>
        <strain evidence="2 3">KCTC 29097</strain>
    </source>
</reference>
<dbReference type="PANTHER" id="PTHR46082:SF6">
    <property type="entry name" value="AAA+ ATPASE DOMAIN-CONTAINING PROTEIN-RELATED"/>
    <property type="match status" value="1"/>
</dbReference>
<dbReference type="OrthoDB" id="580767at2"/>
<dbReference type="SUPFAM" id="SSF48452">
    <property type="entry name" value="TPR-like"/>
    <property type="match status" value="5"/>
</dbReference>
<dbReference type="Gene3D" id="3.40.50.300">
    <property type="entry name" value="P-loop containing nucleotide triphosphate hydrolases"/>
    <property type="match status" value="1"/>
</dbReference>
<dbReference type="RefSeq" id="WP_120678431.1">
    <property type="nucleotide sequence ID" value="NZ_RBAL01000005.1"/>
</dbReference>
<dbReference type="Gene3D" id="1.25.40.10">
    <property type="entry name" value="Tetratricopeptide repeat domain"/>
    <property type="match status" value="3"/>
</dbReference>
<dbReference type="AlphaFoldDB" id="A0A3A9Z5K5"/>
<feature type="compositionally biased region" description="Low complexity" evidence="1">
    <location>
        <begin position="965"/>
        <end position="974"/>
    </location>
</feature>
<protein>
    <recommendedName>
        <fullName evidence="4">Tetratricopeptide repeat protein</fullName>
    </recommendedName>
</protein>
<dbReference type="PANTHER" id="PTHR46082">
    <property type="entry name" value="ATP/GTP-BINDING PROTEIN-RELATED"/>
    <property type="match status" value="1"/>
</dbReference>
<evidence type="ECO:0000313" key="2">
    <source>
        <dbReference type="EMBL" id="RKN43124.1"/>
    </source>
</evidence>
<evidence type="ECO:0008006" key="4">
    <source>
        <dbReference type="Google" id="ProtNLM"/>
    </source>
</evidence>
<accession>A0A3A9Z5K5</accession>
<dbReference type="InterPro" id="IPR027417">
    <property type="entry name" value="P-loop_NTPase"/>
</dbReference>